<keyword evidence="1" id="KW-0812">Transmembrane</keyword>
<gene>
    <name evidence="2" type="ORF">DTL42_07405</name>
</gene>
<feature type="transmembrane region" description="Helical" evidence="1">
    <location>
        <begin position="119"/>
        <end position="144"/>
    </location>
</feature>
<dbReference type="EMBL" id="QPEX01000011">
    <property type="protein sequence ID" value="RCS52658.1"/>
    <property type="molecule type" value="Genomic_DNA"/>
</dbReference>
<proteinExistence type="predicted"/>
<evidence type="ECO:0000313" key="3">
    <source>
        <dbReference type="Proteomes" id="UP000253562"/>
    </source>
</evidence>
<evidence type="ECO:0000313" key="2">
    <source>
        <dbReference type="EMBL" id="RCS52658.1"/>
    </source>
</evidence>
<dbReference type="RefSeq" id="WP_114368085.1">
    <property type="nucleotide sequence ID" value="NZ_QPEX01000011.1"/>
</dbReference>
<comment type="caution">
    <text evidence="2">The sequence shown here is derived from an EMBL/GenBank/DDBJ whole genome shotgun (WGS) entry which is preliminary data.</text>
</comment>
<keyword evidence="1" id="KW-1133">Transmembrane helix</keyword>
<protein>
    <submittedName>
        <fullName evidence="2">Uncharacterized protein</fullName>
    </submittedName>
</protein>
<name>A0A368KSW1_9BACT</name>
<dbReference type="Proteomes" id="UP000253562">
    <property type="component" value="Unassembled WGS sequence"/>
</dbReference>
<feature type="transmembrane region" description="Helical" evidence="1">
    <location>
        <begin position="80"/>
        <end position="99"/>
    </location>
</feature>
<feature type="transmembrane region" description="Helical" evidence="1">
    <location>
        <begin position="12"/>
        <end position="30"/>
    </location>
</feature>
<reference evidence="2 3" key="1">
    <citation type="submission" date="2018-07" db="EMBL/GenBank/DDBJ databases">
        <title>Comparative genomes isolates from brazilian mangrove.</title>
        <authorList>
            <person name="De Araujo J.E."/>
            <person name="Taketani R.G."/>
            <person name="Silva M.C.P."/>
            <person name="Lourenco M.V."/>
            <person name="Oliveira V.M."/>
            <person name="Andreote F.D."/>
        </authorList>
    </citation>
    <scope>NUCLEOTIDE SEQUENCE [LARGE SCALE GENOMIC DNA]</scope>
    <source>
        <strain evidence="2 3">HEX PRIS-MGV</strain>
    </source>
</reference>
<sequence>MEEHAAQGQLTLSLRDLFVWTFLCGLMIGAERFSTPWLEPSEIHFALWAAQMIKALCLGTGLFAFYRFSRQPKEAMFSTWQPGHWLLCLIGVLAPWHLLNVAWDYHYYCFQTPAPFGEFQIYFVVSGCLTITAWIALLGVGLLLPVRPRYWWIMLFRFTVFLGMIIYAQIWTAFDSTFPGLSLLLRWFPWNYPLGLAYLIVLSILDGWQNGRHRDAVHWIGILAMGAWFLPEAIRVIGKTFFG</sequence>
<accession>A0A368KSW1</accession>
<dbReference type="AlphaFoldDB" id="A0A368KSW1"/>
<evidence type="ECO:0000256" key="1">
    <source>
        <dbReference type="SAM" id="Phobius"/>
    </source>
</evidence>
<feature type="transmembrane region" description="Helical" evidence="1">
    <location>
        <begin position="190"/>
        <end position="208"/>
    </location>
</feature>
<dbReference type="OrthoDB" id="291310at2"/>
<feature type="transmembrane region" description="Helical" evidence="1">
    <location>
        <begin position="151"/>
        <end position="170"/>
    </location>
</feature>
<keyword evidence="1" id="KW-0472">Membrane</keyword>
<feature type="transmembrane region" description="Helical" evidence="1">
    <location>
        <begin position="220"/>
        <end position="238"/>
    </location>
</feature>
<feature type="transmembrane region" description="Helical" evidence="1">
    <location>
        <begin position="45"/>
        <end position="68"/>
    </location>
</feature>
<organism evidence="2 3">
    <name type="scientific">Bremerella cremea</name>
    <dbReference type="NCBI Taxonomy" id="1031537"/>
    <lineage>
        <taxon>Bacteria</taxon>
        <taxon>Pseudomonadati</taxon>
        <taxon>Planctomycetota</taxon>
        <taxon>Planctomycetia</taxon>
        <taxon>Pirellulales</taxon>
        <taxon>Pirellulaceae</taxon>
        <taxon>Bremerella</taxon>
    </lineage>
</organism>